<sequence length="98" mass="10827">MASHSFLGGGRSRGVPERKMTEEMTEKDERTPTDLSGGSRGCTEPSAPFECGKKEKIRKPAVPIGNEESRLRGAGREYPPRFRRSVAESGAWEYPEQG</sequence>
<evidence type="ECO:0000313" key="3">
    <source>
        <dbReference type="Proteomes" id="UP001066276"/>
    </source>
</evidence>
<organism evidence="2 3">
    <name type="scientific">Pleurodeles waltl</name>
    <name type="common">Iberian ribbed newt</name>
    <dbReference type="NCBI Taxonomy" id="8319"/>
    <lineage>
        <taxon>Eukaryota</taxon>
        <taxon>Metazoa</taxon>
        <taxon>Chordata</taxon>
        <taxon>Craniata</taxon>
        <taxon>Vertebrata</taxon>
        <taxon>Euteleostomi</taxon>
        <taxon>Amphibia</taxon>
        <taxon>Batrachia</taxon>
        <taxon>Caudata</taxon>
        <taxon>Salamandroidea</taxon>
        <taxon>Salamandridae</taxon>
        <taxon>Pleurodelinae</taxon>
        <taxon>Pleurodeles</taxon>
    </lineage>
</organism>
<name>A0AAV7PC92_PLEWA</name>
<dbReference type="Proteomes" id="UP001066276">
    <property type="component" value="Chromosome 7"/>
</dbReference>
<feature type="region of interest" description="Disordered" evidence="1">
    <location>
        <begin position="1"/>
        <end position="77"/>
    </location>
</feature>
<evidence type="ECO:0000256" key="1">
    <source>
        <dbReference type="SAM" id="MobiDB-lite"/>
    </source>
</evidence>
<evidence type="ECO:0000313" key="2">
    <source>
        <dbReference type="EMBL" id="KAJ1124705.1"/>
    </source>
</evidence>
<keyword evidence="3" id="KW-1185">Reference proteome</keyword>
<reference evidence="2" key="1">
    <citation type="journal article" date="2022" name="bioRxiv">
        <title>Sequencing and chromosome-scale assembly of the giantPleurodeles waltlgenome.</title>
        <authorList>
            <person name="Brown T."/>
            <person name="Elewa A."/>
            <person name="Iarovenko S."/>
            <person name="Subramanian E."/>
            <person name="Araus A.J."/>
            <person name="Petzold A."/>
            <person name="Susuki M."/>
            <person name="Suzuki K.-i.T."/>
            <person name="Hayashi T."/>
            <person name="Toyoda A."/>
            <person name="Oliveira C."/>
            <person name="Osipova E."/>
            <person name="Leigh N.D."/>
            <person name="Simon A."/>
            <person name="Yun M.H."/>
        </authorList>
    </citation>
    <scope>NUCLEOTIDE SEQUENCE</scope>
    <source>
        <strain evidence="2">20211129_DDA</strain>
        <tissue evidence="2">Liver</tissue>
    </source>
</reference>
<dbReference type="EMBL" id="JANPWB010000011">
    <property type="protein sequence ID" value="KAJ1124705.1"/>
    <property type="molecule type" value="Genomic_DNA"/>
</dbReference>
<dbReference type="AlphaFoldDB" id="A0AAV7PC92"/>
<proteinExistence type="predicted"/>
<feature type="compositionally biased region" description="Basic and acidic residues" evidence="1">
    <location>
        <begin position="14"/>
        <end position="32"/>
    </location>
</feature>
<comment type="caution">
    <text evidence="2">The sequence shown here is derived from an EMBL/GenBank/DDBJ whole genome shotgun (WGS) entry which is preliminary data.</text>
</comment>
<gene>
    <name evidence="2" type="ORF">NDU88_003154</name>
</gene>
<feature type="compositionally biased region" description="Basic and acidic residues" evidence="1">
    <location>
        <begin position="67"/>
        <end position="77"/>
    </location>
</feature>
<protein>
    <submittedName>
        <fullName evidence="2">Uncharacterized protein</fullName>
    </submittedName>
</protein>
<accession>A0AAV7PC92</accession>